<dbReference type="PATRIC" id="fig|1423750.3.peg.2097"/>
<dbReference type="PANTHER" id="PTHR33164:SF43">
    <property type="entry name" value="HTH-TYPE TRANSCRIPTIONAL REPRESSOR YETL"/>
    <property type="match status" value="1"/>
</dbReference>
<dbReference type="SUPFAM" id="SSF46785">
    <property type="entry name" value="Winged helix' DNA-binding domain"/>
    <property type="match status" value="1"/>
</dbReference>
<dbReference type="OrthoDB" id="384891at2"/>
<keyword evidence="3" id="KW-1185">Reference proteome</keyword>
<dbReference type="GO" id="GO:0003700">
    <property type="term" value="F:DNA-binding transcription factor activity"/>
    <property type="evidence" value="ECO:0007669"/>
    <property type="project" value="InterPro"/>
</dbReference>
<dbReference type="Proteomes" id="UP000051451">
    <property type="component" value="Unassembled WGS sequence"/>
</dbReference>
<dbReference type="SMART" id="SM00347">
    <property type="entry name" value="HTH_MARR"/>
    <property type="match status" value="1"/>
</dbReference>
<dbReference type="Gene3D" id="1.10.10.10">
    <property type="entry name" value="Winged helix-like DNA-binding domain superfamily/Winged helix DNA-binding domain"/>
    <property type="match status" value="1"/>
</dbReference>
<dbReference type="InterPro" id="IPR000835">
    <property type="entry name" value="HTH_MarR-typ"/>
</dbReference>
<feature type="domain" description="HTH marR-type" evidence="1">
    <location>
        <begin position="33"/>
        <end position="165"/>
    </location>
</feature>
<dbReference type="PANTHER" id="PTHR33164">
    <property type="entry name" value="TRANSCRIPTIONAL REGULATOR, MARR FAMILY"/>
    <property type="match status" value="1"/>
</dbReference>
<dbReference type="InterPro" id="IPR036390">
    <property type="entry name" value="WH_DNA-bd_sf"/>
</dbReference>
<sequence>MNNDCCLFLANYTIGCIINLSETKKRGIKVVDEFILQRQLIQLGNQLSNRRDRDLAVQQLTSSQSAVLLYFAQYPGRRVQDLKDFLCVTHQAAQKSVMKLRERQLLQSKVSPQDGRAHQLFLTSAGEKMAEKLRAHGLLAGQELLAPLTEKQKTQLAELVALLLKNNLGGR</sequence>
<dbReference type="STRING" id="1423750.FC89_GL002056"/>
<gene>
    <name evidence="2" type="ORF">FC89_GL002056</name>
</gene>
<protein>
    <recommendedName>
        <fullName evidence="1">HTH marR-type domain-containing protein</fullName>
    </recommendedName>
</protein>
<evidence type="ECO:0000259" key="1">
    <source>
        <dbReference type="PROSITE" id="PS50995"/>
    </source>
</evidence>
<dbReference type="EMBL" id="AZGB01000003">
    <property type="protein sequence ID" value="KRM07947.1"/>
    <property type="molecule type" value="Genomic_DNA"/>
</dbReference>
<dbReference type="GO" id="GO:0006950">
    <property type="term" value="P:response to stress"/>
    <property type="evidence" value="ECO:0007669"/>
    <property type="project" value="TreeGrafter"/>
</dbReference>
<comment type="caution">
    <text evidence="2">The sequence shown here is derived from an EMBL/GenBank/DDBJ whole genome shotgun (WGS) entry which is preliminary data.</text>
</comment>
<name>A0A0R1VVP7_9LACO</name>
<proteinExistence type="predicted"/>
<dbReference type="AlphaFoldDB" id="A0A0R1VVP7"/>
<organism evidence="2 3">
    <name type="scientific">Liquorilactobacillus ghanensis DSM 18630</name>
    <dbReference type="NCBI Taxonomy" id="1423750"/>
    <lineage>
        <taxon>Bacteria</taxon>
        <taxon>Bacillati</taxon>
        <taxon>Bacillota</taxon>
        <taxon>Bacilli</taxon>
        <taxon>Lactobacillales</taxon>
        <taxon>Lactobacillaceae</taxon>
        <taxon>Liquorilactobacillus</taxon>
    </lineage>
</organism>
<dbReference type="InterPro" id="IPR039422">
    <property type="entry name" value="MarR/SlyA-like"/>
</dbReference>
<accession>A0A0R1VVP7</accession>
<evidence type="ECO:0000313" key="2">
    <source>
        <dbReference type="EMBL" id="KRM07947.1"/>
    </source>
</evidence>
<dbReference type="Pfam" id="PF12802">
    <property type="entry name" value="MarR_2"/>
    <property type="match status" value="1"/>
</dbReference>
<evidence type="ECO:0000313" key="3">
    <source>
        <dbReference type="Proteomes" id="UP000051451"/>
    </source>
</evidence>
<dbReference type="InterPro" id="IPR036388">
    <property type="entry name" value="WH-like_DNA-bd_sf"/>
</dbReference>
<dbReference type="PROSITE" id="PS50995">
    <property type="entry name" value="HTH_MARR_2"/>
    <property type="match status" value="1"/>
</dbReference>
<reference evidence="2 3" key="1">
    <citation type="journal article" date="2015" name="Genome Announc.">
        <title>Expanding the biotechnology potential of lactobacilli through comparative genomics of 213 strains and associated genera.</title>
        <authorList>
            <person name="Sun Z."/>
            <person name="Harris H.M."/>
            <person name="McCann A."/>
            <person name="Guo C."/>
            <person name="Argimon S."/>
            <person name="Zhang W."/>
            <person name="Yang X."/>
            <person name="Jeffery I.B."/>
            <person name="Cooney J.C."/>
            <person name="Kagawa T.F."/>
            <person name="Liu W."/>
            <person name="Song Y."/>
            <person name="Salvetti E."/>
            <person name="Wrobel A."/>
            <person name="Rasinkangas P."/>
            <person name="Parkhill J."/>
            <person name="Rea M.C."/>
            <person name="O'Sullivan O."/>
            <person name="Ritari J."/>
            <person name="Douillard F.P."/>
            <person name="Paul Ross R."/>
            <person name="Yang R."/>
            <person name="Briner A.E."/>
            <person name="Felis G.E."/>
            <person name="de Vos W.M."/>
            <person name="Barrangou R."/>
            <person name="Klaenhammer T.R."/>
            <person name="Caufield P.W."/>
            <person name="Cui Y."/>
            <person name="Zhang H."/>
            <person name="O'Toole P.W."/>
        </authorList>
    </citation>
    <scope>NUCLEOTIDE SEQUENCE [LARGE SCALE GENOMIC DNA]</scope>
    <source>
        <strain evidence="2 3">DSM 18630</strain>
    </source>
</reference>